<dbReference type="SMART" id="SM00155">
    <property type="entry name" value="PLDc"/>
    <property type="match status" value="2"/>
</dbReference>
<dbReference type="InterPro" id="IPR001736">
    <property type="entry name" value="PLipase_D/transphosphatidylase"/>
</dbReference>
<dbReference type="EMBL" id="QHHQ01000001">
    <property type="protein sequence ID" value="RAI03118.1"/>
    <property type="molecule type" value="Genomic_DNA"/>
</dbReference>
<feature type="domain" description="PLD phosphodiesterase" evidence="10">
    <location>
        <begin position="128"/>
        <end position="155"/>
    </location>
</feature>
<evidence type="ECO:0000313" key="11">
    <source>
        <dbReference type="EMBL" id="RAI03118.1"/>
    </source>
</evidence>
<keyword evidence="7" id="KW-0443">Lipid metabolism</keyword>
<dbReference type="Proteomes" id="UP000249590">
    <property type="component" value="Unassembled WGS sequence"/>
</dbReference>
<dbReference type="AlphaFoldDB" id="A0A8B2NSC9"/>
<feature type="domain" description="PLD phosphodiesterase" evidence="10">
    <location>
        <begin position="342"/>
        <end position="369"/>
    </location>
</feature>
<accession>A0A8B2NSC9</accession>
<keyword evidence="6" id="KW-0378">Hydrolase</keyword>
<dbReference type="InterPro" id="IPR015679">
    <property type="entry name" value="PLipase_D_fam"/>
</dbReference>
<dbReference type="PANTHER" id="PTHR18896:SF60">
    <property type="entry name" value="PHOSPHOLIPASE D"/>
    <property type="match status" value="1"/>
</dbReference>
<dbReference type="GO" id="GO:0005576">
    <property type="term" value="C:extracellular region"/>
    <property type="evidence" value="ECO:0007669"/>
    <property type="project" value="UniProtKB-SubCell"/>
</dbReference>
<comment type="function">
    <text evidence="1">Could be a virulence factor.</text>
</comment>
<evidence type="ECO:0000256" key="6">
    <source>
        <dbReference type="ARBA" id="ARBA00022801"/>
    </source>
</evidence>
<evidence type="ECO:0000256" key="7">
    <source>
        <dbReference type="ARBA" id="ARBA00023098"/>
    </source>
</evidence>
<comment type="subcellular location">
    <subcellularLocation>
        <location evidence="2">Secreted</location>
    </subcellularLocation>
</comment>
<dbReference type="InterPro" id="IPR025202">
    <property type="entry name" value="PLD-like_dom"/>
</dbReference>
<dbReference type="Pfam" id="PF13091">
    <property type="entry name" value="PLDc_2"/>
    <property type="match status" value="1"/>
</dbReference>
<gene>
    <name evidence="11" type="ORF">DLJ53_00900</name>
</gene>
<sequence>MTDPILIPDETCWAVEEAERFSVIVDAADYYRFAKQAMLKARHRVFLIGWDFDARIKLEPEEVTLEGPNRVGRFMEWLAQSRPDLDVRILKWDIGVLRSLGRGETPAFILHWLMPKGIDFRLDSAHPTTSAHHMKILIVDDALAFCGGIDMTMGRWDTRTHEERRPGRRSPRGKPMPPWHDVTTCVTGDAARGLARLAALRWYWATGEELDPVPEGEPHWPDGLVADFEGVPLGIARTLPRYEEREHVNEILGATYAVIRSAERFLYIESQYLASRRICEVLMERLAEPDGPEIVVINPDTADGWLEAKAMDTARVRMIRMLREADIHNRFRIYYPVNASGTPIYVHAKIMFADDRALKVGSANINNRSMGYDSECDLVIDAEHHPERRASVVRVRDGLLAEHLGCSPAEVADALERSGGSLMGAIDELNRPDRKHLVPLRARELTLAEELFAESDAADPIRPVGIRRIVYSLMRRAPVRQIRQFRRRRIEARNARTRTIE</sequence>
<feature type="region of interest" description="Disordered" evidence="9">
    <location>
        <begin position="157"/>
        <end position="180"/>
    </location>
</feature>
<dbReference type="GO" id="GO:0004630">
    <property type="term" value="F:phospholipase D activity"/>
    <property type="evidence" value="ECO:0007669"/>
    <property type="project" value="TreeGrafter"/>
</dbReference>
<dbReference type="OrthoDB" id="8828485at2"/>
<evidence type="ECO:0000259" key="10">
    <source>
        <dbReference type="PROSITE" id="PS50035"/>
    </source>
</evidence>
<organism evidence="11 12">
    <name type="scientific">Acuticoccus sediminis</name>
    <dbReference type="NCBI Taxonomy" id="2184697"/>
    <lineage>
        <taxon>Bacteria</taxon>
        <taxon>Pseudomonadati</taxon>
        <taxon>Pseudomonadota</taxon>
        <taxon>Alphaproteobacteria</taxon>
        <taxon>Hyphomicrobiales</taxon>
        <taxon>Amorphaceae</taxon>
        <taxon>Acuticoccus</taxon>
    </lineage>
</organism>
<dbReference type="SUPFAM" id="SSF56024">
    <property type="entry name" value="Phospholipase D/nuclease"/>
    <property type="match status" value="2"/>
</dbReference>
<evidence type="ECO:0000256" key="9">
    <source>
        <dbReference type="SAM" id="MobiDB-lite"/>
    </source>
</evidence>
<dbReference type="PROSITE" id="PS50035">
    <property type="entry name" value="PLD"/>
    <property type="match status" value="2"/>
</dbReference>
<evidence type="ECO:0000256" key="3">
    <source>
        <dbReference type="ARBA" id="ARBA00018392"/>
    </source>
</evidence>
<dbReference type="CDD" id="cd09143">
    <property type="entry name" value="PLDc_vPLD1_2_like_bac_2"/>
    <property type="match status" value="1"/>
</dbReference>
<reference evidence="11 12" key="1">
    <citation type="submission" date="2018-05" db="EMBL/GenBank/DDBJ databases">
        <title>Acuticoccus sediminis sp. nov., isolated from deep-sea sediment of Indian Ocean.</title>
        <authorList>
            <person name="Liu X."/>
            <person name="Lai Q."/>
            <person name="Du Y."/>
            <person name="Sun F."/>
            <person name="Zhang X."/>
            <person name="Wang S."/>
            <person name="Shao Z."/>
        </authorList>
    </citation>
    <scope>NUCLEOTIDE SEQUENCE [LARGE SCALE GENOMIC DNA]</scope>
    <source>
        <strain evidence="11 12">PTG4-2</strain>
    </source>
</reference>
<evidence type="ECO:0000256" key="1">
    <source>
        <dbReference type="ARBA" id="ARBA00003145"/>
    </source>
</evidence>
<protein>
    <recommendedName>
        <fullName evidence="3">Phospholipase D</fullName>
    </recommendedName>
    <alternativeName>
        <fullName evidence="8">Choline phosphatase</fullName>
    </alternativeName>
</protein>
<evidence type="ECO:0000313" key="12">
    <source>
        <dbReference type="Proteomes" id="UP000249590"/>
    </source>
</evidence>
<dbReference type="GO" id="GO:0009395">
    <property type="term" value="P:phospholipid catabolic process"/>
    <property type="evidence" value="ECO:0007669"/>
    <property type="project" value="TreeGrafter"/>
</dbReference>
<evidence type="ECO:0000256" key="8">
    <source>
        <dbReference type="ARBA" id="ARBA00029594"/>
    </source>
</evidence>
<dbReference type="Pfam" id="PF00614">
    <property type="entry name" value="PLDc"/>
    <property type="match status" value="1"/>
</dbReference>
<evidence type="ECO:0000256" key="4">
    <source>
        <dbReference type="ARBA" id="ARBA00022525"/>
    </source>
</evidence>
<keyword evidence="5" id="KW-0677">Repeat</keyword>
<keyword evidence="4" id="KW-0964">Secreted</keyword>
<dbReference type="RefSeq" id="WP_111341532.1">
    <property type="nucleotide sequence ID" value="NZ_QHHQ01000001.1"/>
</dbReference>
<comment type="caution">
    <text evidence="11">The sequence shown here is derived from an EMBL/GenBank/DDBJ whole genome shotgun (WGS) entry which is preliminary data.</text>
</comment>
<evidence type="ECO:0000256" key="5">
    <source>
        <dbReference type="ARBA" id="ARBA00022737"/>
    </source>
</evidence>
<proteinExistence type="predicted"/>
<dbReference type="PANTHER" id="PTHR18896">
    <property type="entry name" value="PHOSPHOLIPASE D"/>
    <property type="match status" value="1"/>
</dbReference>
<dbReference type="GO" id="GO:0005886">
    <property type="term" value="C:plasma membrane"/>
    <property type="evidence" value="ECO:0007669"/>
    <property type="project" value="TreeGrafter"/>
</dbReference>
<dbReference type="CDD" id="cd09140">
    <property type="entry name" value="PLDc_vPLD1_2_like_bac_1"/>
    <property type="match status" value="1"/>
</dbReference>
<evidence type="ECO:0000256" key="2">
    <source>
        <dbReference type="ARBA" id="ARBA00004613"/>
    </source>
</evidence>
<keyword evidence="12" id="KW-1185">Reference proteome</keyword>
<name>A0A8B2NSC9_9HYPH</name>
<dbReference type="Gene3D" id="3.30.870.10">
    <property type="entry name" value="Endonuclease Chain A"/>
    <property type="match status" value="2"/>
</dbReference>